<comment type="caution">
    <text evidence="1">The sequence shown here is derived from an EMBL/GenBank/DDBJ whole genome shotgun (WGS) entry which is preliminary data.</text>
</comment>
<organism evidence="1 2">
    <name type="scientific">Niastella soli</name>
    <dbReference type="NCBI Taxonomy" id="2821487"/>
    <lineage>
        <taxon>Bacteria</taxon>
        <taxon>Pseudomonadati</taxon>
        <taxon>Bacteroidota</taxon>
        <taxon>Chitinophagia</taxon>
        <taxon>Chitinophagales</taxon>
        <taxon>Chitinophagaceae</taxon>
        <taxon>Niastella</taxon>
    </lineage>
</organism>
<keyword evidence="2" id="KW-1185">Reference proteome</keyword>
<evidence type="ECO:0000313" key="2">
    <source>
        <dbReference type="Proteomes" id="UP000677244"/>
    </source>
</evidence>
<reference evidence="1 2" key="1">
    <citation type="submission" date="2021-03" db="EMBL/GenBank/DDBJ databases">
        <title>Assistant Professor.</title>
        <authorList>
            <person name="Huq M.A."/>
        </authorList>
    </citation>
    <scope>NUCLEOTIDE SEQUENCE [LARGE SCALE GENOMIC DNA]</scope>
    <source>
        <strain evidence="1 2">MAH-29</strain>
    </source>
</reference>
<sequence length="210" mass="24685">MSIQRLKLNIDNAVARWYEQLFIDLPQNDFIIICNNSDWLRWFGTNLTQYLCTIGGHEVVPMYGKQINNLESCCYQINLSMPIGYNFRPDYHALYDTLLNFETEPPKRVIVFNDAQFLLSSNPEVFDNVMESMVVASYVNREGISTIKEDGTRYKVDQRNIFIFDNANWERIGESINREFYIPSIDEHTRVDRKLDFNIIEIVDESEQAL</sequence>
<evidence type="ECO:0000313" key="1">
    <source>
        <dbReference type="EMBL" id="MBO9204406.1"/>
    </source>
</evidence>
<accession>A0ABS3Z2L4</accession>
<gene>
    <name evidence="1" type="ORF">J7I42_29225</name>
</gene>
<evidence type="ECO:0008006" key="3">
    <source>
        <dbReference type="Google" id="ProtNLM"/>
    </source>
</evidence>
<protein>
    <recommendedName>
        <fullName evidence="3">Barstar (barnase inhibitor) domain-containing protein</fullName>
    </recommendedName>
</protein>
<dbReference type="RefSeq" id="WP_209142962.1">
    <property type="nucleotide sequence ID" value="NZ_JAGHKO010000014.1"/>
</dbReference>
<proteinExistence type="predicted"/>
<name>A0ABS3Z2L4_9BACT</name>
<dbReference type="Proteomes" id="UP000677244">
    <property type="component" value="Unassembled WGS sequence"/>
</dbReference>
<dbReference type="EMBL" id="JAGHKO010000014">
    <property type="protein sequence ID" value="MBO9204406.1"/>
    <property type="molecule type" value="Genomic_DNA"/>
</dbReference>